<reference evidence="7" key="2">
    <citation type="journal article" date="2021" name="Microbiome">
        <title>Successional dynamics and alternative stable states in a saline activated sludge microbial community over 9 years.</title>
        <authorList>
            <person name="Wang Y."/>
            <person name="Ye J."/>
            <person name="Ju F."/>
            <person name="Liu L."/>
            <person name="Boyd J.A."/>
            <person name="Deng Y."/>
            <person name="Parks D.H."/>
            <person name="Jiang X."/>
            <person name="Yin X."/>
            <person name="Woodcroft B.J."/>
            <person name="Tyson G.W."/>
            <person name="Hugenholtz P."/>
            <person name="Polz M.F."/>
            <person name="Zhang T."/>
        </authorList>
    </citation>
    <scope>NUCLEOTIDE SEQUENCE</scope>
    <source>
        <strain evidence="7">HKST-UBA16</strain>
    </source>
</reference>
<dbReference type="InterPro" id="IPR036034">
    <property type="entry name" value="PDZ_sf"/>
</dbReference>
<dbReference type="Pfam" id="PF13365">
    <property type="entry name" value="Trypsin_2"/>
    <property type="match status" value="1"/>
</dbReference>
<dbReference type="Gene3D" id="2.40.10.10">
    <property type="entry name" value="Trypsin-like serine proteases"/>
    <property type="match status" value="2"/>
</dbReference>
<dbReference type="EMBL" id="JAGQLM010000038">
    <property type="protein sequence ID" value="MCA9374872.1"/>
    <property type="molecule type" value="Genomic_DNA"/>
</dbReference>
<feature type="region of interest" description="Disordered" evidence="4">
    <location>
        <begin position="1"/>
        <end position="33"/>
    </location>
</feature>
<dbReference type="PANTHER" id="PTHR43343">
    <property type="entry name" value="PEPTIDASE S12"/>
    <property type="match status" value="1"/>
</dbReference>
<dbReference type="PRINTS" id="PR00834">
    <property type="entry name" value="PROTEASES2C"/>
</dbReference>
<evidence type="ECO:0000259" key="6">
    <source>
        <dbReference type="PROSITE" id="PS50106"/>
    </source>
</evidence>
<comment type="caution">
    <text evidence="7">The sequence shown here is derived from an EMBL/GenBank/DDBJ whole genome shotgun (WGS) entry which is preliminary data.</text>
</comment>
<dbReference type="PROSITE" id="PS50106">
    <property type="entry name" value="PDZ"/>
    <property type="match status" value="1"/>
</dbReference>
<dbReference type="SUPFAM" id="SSF50156">
    <property type="entry name" value="PDZ domain-like"/>
    <property type="match status" value="1"/>
</dbReference>
<evidence type="ECO:0000313" key="8">
    <source>
        <dbReference type="Proteomes" id="UP000748332"/>
    </source>
</evidence>
<evidence type="ECO:0000256" key="5">
    <source>
        <dbReference type="SAM" id="Phobius"/>
    </source>
</evidence>
<dbReference type="Gene3D" id="2.30.42.10">
    <property type="match status" value="1"/>
</dbReference>
<sequence length="424" mass="45044">MDQIDSKETKMPSSSSSAENKQPQPDSSSKITLLKEGRMKKRKGYAGLGCAMGSIFTLILLTVGVIGGMYVYPSFNNWLDDRGVVLFPSQSQTLDGGSTDTNKSSSSTVVSSDEESIINVVKENSESVVSVAITQLEFSPDSGVINQNSNIGSGFIVDGNGLIITNQHVVSDTASNYVVITSDSKEYKVKEILRDDLNDIALLKIDAEGLKPLTLGDSSAILVGQRVVAFGTPLGEFAGSVTTGIVSGLNRSVTTGTGSFFGVSKTFEDVIQTDAAINPGNSGGPLLNLSGEVIGINFATSSGADNISFALPINRVKSRLDEYRKFGKFVKPYIGIEYQIITEANAASFSDIVPGAFIRNVVPGSPAEKAGLKNGDIITKVGDEQVDTLFAFLLQQYKVGDKVDMTVWNNNKARTVTVTLGEAE</sequence>
<reference evidence="7" key="1">
    <citation type="submission" date="2020-04" db="EMBL/GenBank/DDBJ databases">
        <authorList>
            <person name="Zhang T."/>
        </authorList>
    </citation>
    <scope>NUCLEOTIDE SEQUENCE</scope>
    <source>
        <strain evidence="7">HKST-UBA16</strain>
    </source>
</reference>
<evidence type="ECO:0000256" key="4">
    <source>
        <dbReference type="SAM" id="MobiDB-lite"/>
    </source>
</evidence>
<keyword evidence="5" id="KW-0472">Membrane</keyword>
<feature type="domain" description="PDZ" evidence="6">
    <location>
        <begin position="334"/>
        <end position="386"/>
    </location>
</feature>
<dbReference type="PANTHER" id="PTHR43343:SF3">
    <property type="entry name" value="PROTEASE DO-LIKE 8, CHLOROPLASTIC"/>
    <property type="match status" value="1"/>
</dbReference>
<dbReference type="InterPro" id="IPR001478">
    <property type="entry name" value="PDZ"/>
</dbReference>
<organism evidence="7 8">
    <name type="scientific">Candidatus Dojkabacteria bacterium</name>
    <dbReference type="NCBI Taxonomy" id="2099670"/>
    <lineage>
        <taxon>Bacteria</taxon>
        <taxon>Candidatus Dojkabacteria</taxon>
    </lineage>
</organism>
<dbReference type="Pfam" id="PF13180">
    <property type="entry name" value="PDZ_2"/>
    <property type="match status" value="1"/>
</dbReference>
<feature type="compositionally biased region" description="Polar residues" evidence="4">
    <location>
        <begin position="18"/>
        <end position="31"/>
    </location>
</feature>
<evidence type="ECO:0000313" key="7">
    <source>
        <dbReference type="EMBL" id="MCA9374872.1"/>
    </source>
</evidence>
<feature type="transmembrane region" description="Helical" evidence="5">
    <location>
        <begin position="45"/>
        <end position="72"/>
    </location>
</feature>
<comment type="similarity">
    <text evidence="1">Belongs to the peptidase S1C family.</text>
</comment>
<dbReference type="GO" id="GO:0004252">
    <property type="term" value="F:serine-type endopeptidase activity"/>
    <property type="evidence" value="ECO:0007669"/>
    <property type="project" value="InterPro"/>
</dbReference>
<evidence type="ECO:0000256" key="1">
    <source>
        <dbReference type="ARBA" id="ARBA00010541"/>
    </source>
</evidence>
<dbReference type="Proteomes" id="UP000748332">
    <property type="component" value="Unassembled WGS sequence"/>
</dbReference>
<keyword evidence="5" id="KW-1133">Transmembrane helix</keyword>
<dbReference type="SMART" id="SM00228">
    <property type="entry name" value="PDZ"/>
    <property type="match status" value="1"/>
</dbReference>
<dbReference type="InterPro" id="IPR043504">
    <property type="entry name" value="Peptidase_S1_PA_chymotrypsin"/>
</dbReference>
<dbReference type="InterPro" id="IPR001940">
    <property type="entry name" value="Peptidase_S1C"/>
</dbReference>
<dbReference type="GO" id="GO:0006508">
    <property type="term" value="P:proteolysis"/>
    <property type="evidence" value="ECO:0007669"/>
    <property type="project" value="UniProtKB-KW"/>
</dbReference>
<feature type="compositionally biased region" description="Basic and acidic residues" evidence="4">
    <location>
        <begin position="1"/>
        <end position="10"/>
    </location>
</feature>
<keyword evidence="2" id="KW-0645">Protease</keyword>
<evidence type="ECO:0000256" key="3">
    <source>
        <dbReference type="ARBA" id="ARBA00022801"/>
    </source>
</evidence>
<dbReference type="SUPFAM" id="SSF50494">
    <property type="entry name" value="Trypsin-like serine proteases"/>
    <property type="match status" value="1"/>
</dbReference>
<protein>
    <submittedName>
        <fullName evidence="7">Trypsin-like peptidase domain-containing protein</fullName>
    </submittedName>
</protein>
<proteinExistence type="inferred from homology"/>
<dbReference type="InterPro" id="IPR009003">
    <property type="entry name" value="Peptidase_S1_PA"/>
</dbReference>
<dbReference type="InterPro" id="IPR051201">
    <property type="entry name" value="Chloro_Bact_Ser_Proteases"/>
</dbReference>
<name>A0A955HYG6_9BACT</name>
<gene>
    <name evidence="7" type="ORF">KC622_00920</name>
</gene>
<dbReference type="AlphaFoldDB" id="A0A955HYG6"/>
<keyword evidence="3" id="KW-0378">Hydrolase</keyword>
<accession>A0A955HYG6</accession>
<keyword evidence="5" id="KW-0812">Transmembrane</keyword>
<evidence type="ECO:0000256" key="2">
    <source>
        <dbReference type="ARBA" id="ARBA00022670"/>
    </source>
</evidence>